<evidence type="ECO:0000313" key="3">
    <source>
        <dbReference type="Proteomes" id="UP001180489"/>
    </source>
</evidence>
<reference evidence="2" key="1">
    <citation type="submission" date="2024-05" db="EMBL/GenBank/DDBJ databases">
        <title>30 novel species of actinomycetes from the DSMZ collection.</title>
        <authorList>
            <person name="Nouioui I."/>
        </authorList>
    </citation>
    <scope>NUCLEOTIDE SEQUENCE</scope>
    <source>
        <strain evidence="2">DSM 41014</strain>
    </source>
</reference>
<proteinExistence type="predicted"/>
<comment type="caution">
    <text evidence="2">The sequence shown here is derived from an EMBL/GenBank/DDBJ whole genome shotgun (WGS) entry which is preliminary data.</text>
</comment>
<feature type="region of interest" description="Disordered" evidence="1">
    <location>
        <begin position="167"/>
        <end position="201"/>
    </location>
</feature>
<protein>
    <recommendedName>
        <fullName evidence="4">SprT-like domain-containing protein</fullName>
    </recommendedName>
</protein>
<accession>A0ABU2UX20</accession>
<dbReference type="EMBL" id="JAVRFF010000076">
    <property type="protein sequence ID" value="MDT0477848.1"/>
    <property type="molecule type" value="Genomic_DNA"/>
</dbReference>
<dbReference type="Proteomes" id="UP001180489">
    <property type="component" value="Unassembled WGS sequence"/>
</dbReference>
<gene>
    <name evidence="2" type="ORF">RM863_37590</name>
</gene>
<evidence type="ECO:0000313" key="2">
    <source>
        <dbReference type="EMBL" id="MDT0477848.1"/>
    </source>
</evidence>
<dbReference type="RefSeq" id="WP_311637864.1">
    <property type="nucleotide sequence ID" value="NZ_JAVRFF010000076.1"/>
</dbReference>
<keyword evidence="3" id="KW-1185">Reference proteome</keyword>
<organism evidence="2 3">
    <name type="scientific">Streptomyces hintoniae</name>
    <dbReference type="NCBI Taxonomy" id="3075521"/>
    <lineage>
        <taxon>Bacteria</taxon>
        <taxon>Bacillati</taxon>
        <taxon>Actinomycetota</taxon>
        <taxon>Actinomycetes</taxon>
        <taxon>Kitasatosporales</taxon>
        <taxon>Streptomycetaceae</taxon>
        <taxon>Streptomyces</taxon>
    </lineage>
</organism>
<evidence type="ECO:0000256" key="1">
    <source>
        <dbReference type="SAM" id="MobiDB-lite"/>
    </source>
</evidence>
<evidence type="ECO:0008006" key="4">
    <source>
        <dbReference type="Google" id="ProtNLM"/>
    </source>
</evidence>
<name>A0ABU2UX20_9ACTN</name>
<sequence>MTTQEGTRIISALESTWAAIQKHHPDVPDVVIVTGTGQKKRSRNRLTLGHHAADRWLDAAAAGRKAELFVSGEAIDKGGETVVETMLHESAHALAAARDIRDTSCAGRWHNRRYAALAEEVGLQPPKRAEKVVGFSESLITPATVGRYAAQIRKLDAAALARIEAPADEEGEQGQDPQSPENPGPRGGRGRAGKRTPVECGCMPTPRRMQVTPAFLEEGSVLCGKCAQPFQPREPELELVLQLGEDEAPAEPVAARVEP</sequence>